<organism evidence="1 2">
    <name type="scientific">Stylonychia lemnae</name>
    <name type="common">Ciliate</name>
    <dbReference type="NCBI Taxonomy" id="5949"/>
    <lineage>
        <taxon>Eukaryota</taxon>
        <taxon>Sar</taxon>
        <taxon>Alveolata</taxon>
        <taxon>Ciliophora</taxon>
        <taxon>Intramacronucleata</taxon>
        <taxon>Spirotrichea</taxon>
        <taxon>Stichotrichia</taxon>
        <taxon>Sporadotrichida</taxon>
        <taxon>Oxytrichidae</taxon>
        <taxon>Stylonychinae</taxon>
        <taxon>Stylonychia</taxon>
    </lineage>
</organism>
<sequence>MTQDFRADHHNEIKAIMDAQKQREKQSIFARLFEKSVKSQEKQRQRNLQQNYCDPLYKRLIQDMVEEHLNYKGEFKSTALVFCDSSQQETKEMEDYLTQKDVLAEMFEINRMLPREMSEYMNCISEMYQVKELPVIIYQGAKVDSFETLKNLV</sequence>
<name>A0A078A0Y6_STYLE</name>
<keyword evidence="2" id="KW-1185">Reference proteome</keyword>
<evidence type="ECO:0000313" key="1">
    <source>
        <dbReference type="EMBL" id="CDW74449.1"/>
    </source>
</evidence>
<proteinExistence type="predicted"/>
<protein>
    <submittedName>
        <fullName evidence="1">Uncharacterized protein</fullName>
    </submittedName>
</protein>
<reference evidence="1 2" key="1">
    <citation type="submission" date="2014-06" db="EMBL/GenBank/DDBJ databases">
        <authorList>
            <person name="Swart Estienne"/>
        </authorList>
    </citation>
    <scope>NUCLEOTIDE SEQUENCE [LARGE SCALE GENOMIC DNA]</scope>
    <source>
        <strain evidence="1 2">130c</strain>
    </source>
</reference>
<dbReference type="AlphaFoldDB" id="A0A078A0Y6"/>
<evidence type="ECO:0000313" key="2">
    <source>
        <dbReference type="Proteomes" id="UP000039865"/>
    </source>
</evidence>
<dbReference type="Proteomes" id="UP000039865">
    <property type="component" value="Unassembled WGS sequence"/>
</dbReference>
<accession>A0A078A0Y6</accession>
<gene>
    <name evidence="1" type="primary">Contig7477.g7987</name>
    <name evidence="1" type="ORF">STYLEM_3428</name>
</gene>
<dbReference type="InParanoid" id="A0A078A0Y6"/>
<dbReference type="EMBL" id="CCKQ01003326">
    <property type="protein sequence ID" value="CDW74449.1"/>
    <property type="molecule type" value="Genomic_DNA"/>
</dbReference>